<evidence type="ECO:0000313" key="1">
    <source>
        <dbReference type="EMBL" id="MEA5425608.1"/>
    </source>
</evidence>
<reference evidence="1 2" key="1">
    <citation type="submission" date="2023-12" db="EMBL/GenBank/DDBJ databases">
        <title>Novel species of the genus Arcicella isolated from rivers.</title>
        <authorList>
            <person name="Lu H."/>
        </authorList>
    </citation>
    <scope>NUCLEOTIDE SEQUENCE [LARGE SCALE GENOMIC DNA]</scope>
    <source>
        <strain evidence="1 2">DC25W</strain>
    </source>
</reference>
<accession>A0ABU5SE98</accession>
<gene>
    <name evidence="1" type="ORF">VB798_03440</name>
</gene>
<evidence type="ECO:0000313" key="2">
    <source>
        <dbReference type="Proteomes" id="UP001302222"/>
    </source>
</evidence>
<protein>
    <submittedName>
        <fullName evidence="1">Uncharacterized protein</fullName>
    </submittedName>
</protein>
<organism evidence="1 2">
    <name type="scientific">Arcicella lustrica</name>
    <dbReference type="NCBI Taxonomy" id="2984196"/>
    <lineage>
        <taxon>Bacteria</taxon>
        <taxon>Pseudomonadati</taxon>
        <taxon>Bacteroidota</taxon>
        <taxon>Cytophagia</taxon>
        <taxon>Cytophagales</taxon>
        <taxon>Flectobacillaceae</taxon>
        <taxon>Arcicella</taxon>
    </lineage>
</organism>
<name>A0ABU5SE98_9BACT</name>
<keyword evidence="2" id="KW-1185">Reference proteome</keyword>
<dbReference type="Proteomes" id="UP001302222">
    <property type="component" value="Unassembled WGS sequence"/>
</dbReference>
<dbReference type="RefSeq" id="WP_323256004.1">
    <property type="nucleotide sequence ID" value="NZ_JAYGIM010000003.1"/>
</dbReference>
<dbReference type="EMBL" id="JAYGIM010000003">
    <property type="protein sequence ID" value="MEA5425608.1"/>
    <property type="molecule type" value="Genomic_DNA"/>
</dbReference>
<proteinExistence type="predicted"/>
<sequence length="162" mass="18616">MHIFQHLVGQTIKDIKRRDKEVDYDFYMPVGLHFITNKEENELGLYIGVLNDGASTDITIINTDDLLDRNGADFSVETFLNKLKPNDELIPFIGEKILKIRLAKFIISEIRGETFNIVNGTYAGVELITTNNKFTFYNNNGGCLSINEEVQIPLSERWIWNE</sequence>
<comment type="caution">
    <text evidence="1">The sequence shown here is derived from an EMBL/GenBank/DDBJ whole genome shotgun (WGS) entry which is preliminary data.</text>
</comment>